<keyword evidence="7" id="KW-0479">Metal-binding</keyword>
<keyword evidence="3" id="KW-0813">Transport</keyword>
<reference evidence="14 15" key="1">
    <citation type="submission" date="2017-07" db="EMBL/GenBank/DDBJ databases">
        <title>Thauera sp. KNDSS-Mac4 genome sequence and assembly.</title>
        <authorList>
            <person name="Mayilraj S."/>
        </authorList>
    </citation>
    <scope>NUCLEOTIDE SEQUENCE [LARGE SCALE GENOMIC DNA]</scope>
    <source>
        <strain evidence="14 15">KNDSS-Mac4</strain>
    </source>
</reference>
<dbReference type="GO" id="GO:0009055">
    <property type="term" value="F:electron transfer activity"/>
    <property type="evidence" value="ECO:0007669"/>
    <property type="project" value="InterPro"/>
</dbReference>
<dbReference type="SUPFAM" id="SSF81342">
    <property type="entry name" value="Transmembrane di-heme cytochromes"/>
    <property type="match status" value="1"/>
</dbReference>
<keyword evidence="6 12" id="KW-0812">Transmembrane</keyword>
<accession>A0A235EXL2</accession>
<keyword evidence="10" id="KW-0408">Iron</keyword>
<dbReference type="InterPro" id="IPR016174">
    <property type="entry name" value="Di-haem_cyt_TM"/>
</dbReference>
<keyword evidence="4" id="KW-1003">Cell membrane</keyword>
<evidence type="ECO:0000256" key="3">
    <source>
        <dbReference type="ARBA" id="ARBA00022448"/>
    </source>
</evidence>
<feature type="transmembrane region" description="Helical" evidence="12">
    <location>
        <begin position="116"/>
        <end position="139"/>
    </location>
</feature>
<dbReference type="AlphaFoldDB" id="A0A235EXL2"/>
<keyword evidence="15" id="KW-1185">Reference proteome</keyword>
<comment type="caution">
    <text evidence="14">The sequence shown here is derived from an EMBL/GenBank/DDBJ whole genome shotgun (WGS) entry which is preliminary data.</text>
</comment>
<dbReference type="PRINTS" id="PR00161">
    <property type="entry name" value="NIHGNASECYTB"/>
</dbReference>
<comment type="similarity">
    <text evidence="2">Belongs to the HupC/HyaC/HydC family.</text>
</comment>
<evidence type="ECO:0000256" key="8">
    <source>
        <dbReference type="ARBA" id="ARBA00022982"/>
    </source>
</evidence>
<dbReference type="Gene3D" id="1.20.950.20">
    <property type="entry name" value="Transmembrane di-heme cytochromes, Chain C"/>
    <property type="match status" value="1"/>
</dbReference>
<evidence type="ECO:0000256" key="12">
    <source>
        <dbReference type="SAM" id="Phobius"/>
    </source>
</evidence>
<evidence type="ECO:0000256" key="9">
    <source>
        <dbReference type="ARBA" id="ARBA00022989"/>
    </source>
</evidence>
<evidence type="ECO:0000259" key="13">
    <source>
        <dbReference type="Pfam" id="PF01292"/>
    </source>
</evidence>
<sequence length="211" mass="23726">MSERIYLFTRFERFWHWAQAGLIITLLFTGFAIHGSHGLVGFRKAVEIHEIAAWLLIGLWILAIFWHFTTGQWKHYIPTAKNIDSMVRYYAYGIFIGAPHPYKVTQERKHNPLQRLAYLGVKLVINPLVWISGLVYLFWGALQGSLPAGLGLQQVATAHTVGAFLMLAFLIVHVYLATAGHTPLAHIKAMITGWEDLHDAAEEAAGKPAAR</sequence>
<dbReference type="RefSeq" id="WP_094269038.1">
    <property type="nucleotide sequence ID" value="NZ_NOIH01000015.1"/>
</dbReference>
<dbReference type="GO" id="GO:0005886">
    <property type="term" value="C:plasma membrane"/>
    <property type="evidence" value="ECO:0007669"/>
    <property type="project" value="UniProtKB-SubCell"/>
</dbReference>
<keyword evidence="8" id="KW-0249">Electron transport</keyword>
<evidence type="ECO:0000313" key="15">
    <source>
        <dbReference type="Proteomes" id="UP000215181"/>
    </source>
</evidence>
<evidence type="ECO:0000256" key="6">
    <source>
        <dbReference type="ARBA" id="ARBA00022692"/>
    </source>
</evidence>
<evidence type="ECO:0000313" key="14">
    <source>
        <dbReference type="EMBL" id="OYD53297.1"/>
    </source>
</evidence>
<dbReference type="GO" id="GO:0020037">
    <property type="term" value="F:heme binding"/>
    <property type="evidence" value="ECO:0007669"/>
    <property type="project" value="TreeGrafter"/>
</dbReference>
<keyword evidence="9 12" id="KW-1133">Transmembrane helix</keyword>
<keyword evidence="11 12" id="KW-0472">Membrane</keyword>
<dbReference type="Pfam" id="PF01292">
    <property type="entry name" value="Ni_hydr_CYTB"/>
    <property type="match status" value="1"/>
</dbReference>
<evidence type="ECO:0000256" key="5">
    <source>
        <dbReference type="ARBA" id="ARBA00022617"/>
    </source>
</evidence>
<organism evidence="14 15">
    <name type="scientific">Thauera propionica</name>
    <dbReference type="NCBI Taxonomy" id="2019431"/>
    <lineage>
        <taxon>Bacteria</taxon>
        <taxon>Pseudomonadati</taxon>
        <taxon>Pseudomonadota</taxon>
        <taxon>Betaproteobacteria</taxon>
        <taxon>Rhodocyclales</taxon>
        <taxon>Zoogloeaceae</taxon>
        <taxon>Thauera</taxon>
    </lineage>
</organism>
<evidence type="ECO:0000256" key="2">
    <source>
        <dbReference type="ARBA" id="ARBA00008622"/>
    </source>
</evidence>
<gene>
    <name evidence="14" type="ORF">CGK74_13895</name>
</gene>
<keyword evidence="5" id="KW-0349">Heme</keyword>
<dbReference type="PANTHER" id="PTHR30485:SF1">
    <property type="entry name" value="CYTOCHROME YDHU-RELATED"/>
    <property type="match status" value="1"/>
</dbReference>
<evidence type="ECO:0000256" key="10">
    <source>
        <dbReference type="ARBA" id="ARBA00023004"/>
    </source>
</evidence>
<proteinExistence type="inferred from homology"/>
<dbReference type="EMBL" id="NOIH01000015">
    <property type="protein sequence ID" value="OYD53297.1"/>
    <property type="molecule type" value="Genomic_DNA"/>
</dbReference>
<evidence type="ECO:0000256" key="1">
    <source>
        <dbReference type="ARBA" id="ARBA00004651"/>
    </source>
</evidence>
<feature type="transmembrane region" description="Helical" evidence="12">
    <location>
        <begin position="159"/>
        <end position="178"/>
    </location>
</feature>
<feature type="transmembrane region" description="Helical" evidence="12">
    <location>
        <begin position="20"/>
        <end position="39"/>
    </location>
</feature>
<evidence type="ECO:0000256" key="7">
    <source>
        <dbReference type="ARBA" id="ARBA00022723"/>
    </source>
</evidence>
<dbReference type="GO" id="GO:0022904">
    <property type="term" value="P:respiratory electron transport chain"/>
    <property type="evidence" value="ECO:0007669"/>
    <property type="project" value="InterPro"/>
</dbReference>
<name>A0A235EXL2_9RHOO</name>
<dbReference type="GO" id="GO:0005506">
    <property type="term" value="F:iron ion binding"/>
    <property type="evidence" value="ECO:0007669"/>
    <property type="project" value="InterPro"/>
</dbReference>
<dbReference type="InterPro" id="IPR000516">
    <property type="entry name" value="Ni-dep_Hydgase_cyt-B"/>
</dbReference>
<feature type="domain" description="Cytochrome b561 bacterial/Ni-hydrogenase" evidence="13">
    <location>
        <begin position="8"/>
        <end position="193"/>
    </location>
</feature>
<dbReference type="Proteomes" id="UP000215181">
    <property type="component" value="Unassembled WGS sequence"/>
</dbReference>
<dbReference type="OrthoDB" id="197262at2"/>
<comment type="subcellular location">
    <subcellularLocation>
        <location evidence="1">Cell membrane</location>
        <topology evidence="1">Multi-pass membrane protein</topology>
    </subcellularLocation>
</comment>
<dbReference type="InterPro" id="IPR011577">
    <property type="entry name" value="Cyt_b561_bac/Ni-Hgenase"/>
</dbReference>
<protein>
    <submittedName>
        <fullName evidence="14">Cytochrome B</fullName>
    </submittedName>
</protein>
<dbReference type="InterPro" id="IPR051542">
    <property type="entry name" value="Hydrogenase_cytochrome"/>
</dbReference>
<evidence type="ECO:0000256" key="11">
    <source>
        <dbReference type="ARBA" id="ARBA00023136"/>
    </source>
</evidence>
<evidence type="ECO:0000256" key="4">
    <source>
        <dbReference type="ARBA" id="ARBA00022475"/>
    </source>
</evidence>
<dbReference type="PANTHER" id="PTHR30485">
    <property type="entry name" value="NI/FE-HYDROGENASE 1 B-TYPE CYTOCHROME SUBUNIT"/>
    <property type="match status" value="1"/>
</dbReference>
<feature type="transmembrane region" description="Helical" evidence="12">
    <location>
        <begin position="51"/>
        <end position="69"/>
    </location>
</feature>